<name>A0ACB8BE11_9AGAM</name>
<keyword evidence="2" id="KW-1185">Reference proteome</keyword>
<protein>
    <submittedName>
        <fullName evidence="1">Uncharacterized protein</fullName>
    </submittedName>
</protein>
<dbReference type="EMBL" id="MU266443">
    <property type="protein sequence ID" value="KAH7923754.1"/>
    <property type="molecule type" value="Genomic_DNA"/>
</dbReference>
<evidence type="ECO:0000313" key="1">
    <source>
        <dbReference type="EMBL" id="KAH7923754.1"/>
    </source>
</evidence>
<sequence>MLSRWTVGFTATQLCAAPRRQSTPFFGTATNLLLCLACPNVALFVSILRRRDKKTVRSLLKRHYSVLPCDDSHHRLAVFKERLYQSGFLMPLTGYTFSLLTFRSVMHAPVSLICCSSLLTDGDYCPCFIRAHPIRSGRGVIRSFTDQIASLPSNVLSRF</sequence>
<dbReference type="Proteomes" id="UP000790709">
    <property type="component" value="Unassembled WGS sequence"/>
</dbReference>
<proteinExistence type="predicted"/>
<accession>A0ACB8BE11</accession>
<organism evidence="1 2">
    <name type="scientific">Leucogyrophana mollusca</name>
    <dbReference type="NCBI Taxonomy" id="85980"/>
    <lineage>
        <taxon>Eukaryota</taxon>
        <taxon>Fungi</taxon>
        <taxon>Dikarya</taxon>
        <taxon>Basidiomycota</taxon>
        <taxon>Agaricomycotina</taxon>
        <taxon>Agaricomycetes</taxon>
        <taxon>Agaricomycetidae</taxon>
        <taxon>Boletales</taxon>
        <taxon>Boletales incertae sedis</taxon>
        <taxon>Leucogyrophana</taxon>
    </lineage>
</organism>
<evidence type="ECO:0000313" key="2">
    <source>
        <dbReference type="Proteomes" id="UP000790709"/>
    </source>
</evidence>
<reference evidence="1" key="1">
    <citation type="journal article" date="2021" name="New Phytol.">
        <title>Evolutionary innovations through gain and loss of genes in the ectomycorrhizal Boletales.</title>
        <authorList>
            <person name="Wu G."/>
            <person name="Miyauchi S."/>
            <person name="Morin E."/>
            <person name="Kuo A."/>
            <person name="Drula E."/>
            <person name="Varga T."/>
            <person name="Kohler A."/>
            <person name="Feng B."/>
            <person name="Cao Y."/>
            <person name="Lipzen A."/>
            <person name="Daum C."/>
            <person name="Hundley H."/>
            <person name="Pangilinan J."/>
            <person name="Johnson J."/>
            <person name="Barry K."/>
            <person name="LaButti K."/>
            <person name="Ng V."/>
            <person name="Ahrendt S."/>
            <person name="Min B."/>
            <person name="Choi I.G."/>
            <person name="Park H."/>
            <person name="Plett J.M."/>
            <person name="Magnuson J."/>
            <person name="Spatafora J.W."/>
            <person name="Nagy L.G."/>
            <person name="Henrissat B."/>
            <person name="Grigoriev I.V."/>
            <person name="Yang Z.L."/>
            <person name="Xu J."/>
            <person name="Martin F.M."/>
        </authorList>
    </citation>
    <scope>NUCLEOTIDE SEQUENCE</scope>
    <source>
        <strain evidence="1">KUC20120723A-06</strain>
    </source>
</reference>
<comment type="caution">
    <text evidence="1">The sequence shown here is derived from an EMBL/GenBank/DDBJ whole genome shotgun (WGS) entry which is preliminary data.</text>
</comment>
<gene>
    <name evidence="1" type="ORF">BV22DRAFT_562128</name>
</gene>